<name>A0AB34IXA1_PRYPA</name>
<comment type="caution">
    <text evidence="2">The sequence shown here is derived from an EMBL/GenBank/DDBJ whole genome shotgun (WGS) entry which is preliminary data.</text>
</comment>
<dbReference type="EMBL" id="JBGBPQ010000016">
    <property type="protein sequence ID" value="KAL1508169.1"/>
    <property type="molecule type" value="Genomic_DNA"/>
</dbReference>
<evidence type="ECO:0000313" key="2">
    <source>
        <dbReference type="EMBL" id="KAL1508169.1"/>
    </source>
</evidence>
<dbReference type="Proteomes" id="UP001515480">
    <property type="component" value="Unassembled WGS sequence"/>
</dbReference>
<feature type="region of interest" description="Disordered" evidence="1">
    <location>
        <begin position="1"/>
        <end position="22"/>
    </location>
</feature>
<dbReference type="AlphaFoldDB" id="A0AB34IXA1"/>
<proteinExistence type="predicted"/>
<accession>A0AB34IXA1</accession>
<keyword evidence="3" id="KW-1185">Reference proteome</keyword>
<feature type="compositionally biased region" description="Low complexity" evidence="1">
    <location>
        <begin position="106"/>
        <end position="161"/>
    </location>
</feature>
<evidence type="ECO:0000256" key="1">
    <source>
        <dbReference type="SAM" id="MobiDB-lite"/>
    </source>
</evidence>
<sequence>MDPAAGKRTKLPPWSSNEDRELRRRLNCAVRVPRDDLWTEIEDFWTRHSSWPRRSAAALKMRASRLTKLENSSVTVVARTSVSPGSWAQPTVLPSSAPSQQPPQEPSHQSSQQPSAQAFQQPSHQSSQQPSAQAFQQPSHQASQQPSHQASQQLSQQQLHAHAAPPILDVIPEAFDSSSSDQKSRTPVVLHKVSNLQVFDVWIEWLRQMFMEKEDPKKQYTRFLSCQGMTRVHDADPAQRCLVLAFQGD</sequence>
<organism evidence="2 3">
    <name type="scientific">Prymnesium parvum</name>
    <name type="common">Toxic golden alga</name>
    <dbReference type="NCBI Taxonomy" id="97485"/>
    <lineage>
        <taxon>Eukaryota</taxon>
        <taxon>Haptista</taxon>
        <taxon>Haptophyta</taxon>
        <taxon>Prymnesiophyceae</taxon>
        <taxon>Prymnesiales</taxon>
        <taxon>Prymnesiaceae</taxon>
        <taxon>Prymnesium</taxon>
    </lineage>
</organism>
<evidence type="ECO:0000313" key="3">
    <source>
        <dbReference type="Proteomes" id="UP001515480"/>
    </source>
</evidence>
<feature type="compositionally biased region" description="Polar residues" evidence="1">
    <location>
        <begin position="84"/>
        <end position="93"/>
    </location>
</feature>
<protein>
    <recommendedName>
        <fullName evidence="4">Myb-like domain-containing protein</fullName>
    </recommendedName>
</protein>
<reference evidence="2 3" key="1">
    <citation type="journal article" date="2024" name="Science">
        <title>Giant polyketide synthase enzymes in the biosynthesis of giant marine polyether toxins.</title>
        <authorList>
            <person name="Fallon T.R."/>
            <person name="Shende V.V."/>
            <person name="Wierzbicki I.H."/>
            <person name="Pendleton A.L."/>
            <person name="Watervoot N.F."/>
            <person name="Auber R.P."/>
            <person name="Gonzalez D.J."/>
            <person name="Wisecaver J.H."/>
            <person name="Moore B.S."/>
        </authorList>
    </citation>
    <scope>NUCLEOTIDE SEQUENCE [LARGE SCALE GENOMIC DNA]</scope>
    <source>
        <strain evidence="2 3">12B1</strain>
    </source>
</reference>
<feature type="region of interest" description="Disordered" evidence="1">
    <location>
        <begin position="79"/>
        <end position="161"/>
    </location>
</feature>
<evidence type="ECO:0008006" key="4">
    <source>
        <dbReference type="Google" id="ProtNLM"/>
    </source>
</evidence>
<gene>
    <name evidence="2" type="ORF">AB1Y20_004290</name>
</gene>